<evidence type="ECO:0000256" key="8">
    <source>
        <dbReference type="ARBA" id="ARBA00023224"/>
    </source>
</evidence>
<dbReference type="SMART" id="SM00283">
    <property type="entry name" value="MA"/>
    <property type="match status" value="1"/>
</dbReference>
<evidence type="ECO:0000313" key="13">
    <source>
        <dbReference type="EMBL" id="URI08421.1"/>
    </source>
</evidence>
<dbReference type="Proteomes" id="UP001056201">
    <property type="component" value="Chromosome 1"/>
</dbReference>
<feature type="domain" description="Methyl-accepting transducer" evidence="11">
    <location>
        <begin position="276"/>
        <end position="505"/>
    </location>
</feature>
<keyword evidence="3" id="KW-0488">Methylation</keyword>
<keyword evidence="4" id="KW-0145">Chemotaxis</keyword>
<evidence type="ECO:0000256" key="5">
    <source>
        <dbReference type="ARBA" id="ARBA00022692"/>
    </source>
</evidence>
<sequence>MKEIAMLARLSVRHRLLSAFGLVLLLLLGTAAIGSHGLREARHNVQALQAEVLPSQAHAGIALQQLWRARAAEQTMVANNLDNTAIQAARQTWEAALQAAEGELAALRSGLPQQEQPAALAGVARDVAAYRQAYDKFYQELIGARFPDAHEATAALGDVNRHFLAAQSGLDEVGRAVQAWSARLGGEVESLTGRIQLVLGVFALLAVAGATAAAYAVSRSILATLATVRGIAEHIASGDLTRPIDVQGAAETAQTLDSLTRMNAALRGIVADVRGSADRIQVASHEVATGNLDLSQRTEATASNLQEVSGAIDLLTTNVHHSAHAAREANDLARSAAEVAQRGGSVVSQVVTTMQEIHGSSRQIVEIIGVIDGIAFQTNILALNAAVEAARAGEQGRGFAVVASEVRSLAKRSGEAAQQIKQLIHASVARVDAGAELVQQAGHTMTELVGSVRRVEGTISDIHQRVTEVSTGIDAITGRVASVDQMTQQNAALVEQSAAAADALKENASRLVTAVASFRTAQAA</sequence>
<evidence type="ECO:0000256" key="9">
    <source>
        <dbReference type="ARBA" id="ARBA00029447"/>
    </source>
</evidence>
<dbReference type="PROSITE" id="PS50111">
    <property type="entry name" value="CHEMOTAXIS_TRANSDUC_2"/>
    <property type="match status" value="1"/>
</dbReference>
<dbReference type="InterPro" id="IPR003122">
    <property type="entry name" value="Tar_rcpt_lig-bd"/>
</dbReference>
<proteinExistence type="inferred from homology"/>
<dbReference type="PROSITE" id="PS50885">
    <property type="entry name" value="HAMP"/>
    <property type="match status" value="1"/>
</dbReference>
<evidence type="ECO:0000313" key="14">
    <source>
        <dbReference type="Proteomes" id="UP001056201"/>
    </source>
</evidence>
<keyword evidence="7" id="KW-0472">Membrane</keyword>
<evidence type="ECO:0000256" key="2">
    <source>
        <dbReference type="ARBA" id="ARBA00022475"/>
    </source>
</evidence>
<comment type="subcellular location">
    <subcellularLocation>
        <location evidence="1">Cell membrane</location>
        <topology evidence="1">Multi-pass membrane protein</topology>
    </subcellularLocation>
</comment>
<dbReference type="SUPFAM" id="SSF58104">
    <property type="entry name" value="Methyl-accepting chemotaxis protein (MCP) signaling domain"/>
    <property type="match status" value="1"/>
</dbReference>
<dbReference type="SMART" id="SM00304">
    <property type="entry name" value="HAMP"/>
    <property type="match status" value="1"/>
</dbReference>
<dbReference type="PANTHER" id="PTHR43531:SF14">
    <property type="entry name" value="METHYL-ACCEPTING CHEMOTAXIS PROTEIN I-RELATED"/>
    <property type="match status" value="1"/>
</dbReference>
<evidence type="ECO:0000256" key="7">
    <source>
        <dbReference type="ARBA" id="ARBA00023136"/>
    </source>
</evidence>
<keyword evidence="8 10" id="KW-0807">Transducer</keyword>
<dbReference type="Gene3D" id="1.10.287.950">
    <property type="entry name" value="Methyl-accepting chemotaxis protein"/>
    <property type="match status" value="1"/>
</dbReference>
<evidence type="ECO:0000256" key="10">
    <source>
        <dbReference type="PROSITE-ProRule" id="PRU00284"/>
    </source>
</evidence>
<evidence type="ECO:0000259" key="12">
    <source>
        <dbReference type="PROSITE" id="PS50885"/>
    </source>
</evidence>
<keyword evidence="14" id="KW-1185">Reference proteome</keyword>
<evidence type="ECO:0000256" key="3">
    <source>
        <dbReference type="ARBA" id="ARBA00022481"/>
    </source>
</evidence>
<dbReference type="PANTHER" id="PTHR43531">
    <property type="entry name" value="PROTEIN ICFG"/>
    <property type="match status" value="1"/>
</dbReference>
<evidence type="ECO:0000256" key="6">
    <source>
        <dbReference type="ARBA" id="ARBA00022989"/>
    </source>
</evidence>
<dbReference type="InterPro" id="IPR003660">
    <property type="entry name" value="HAMP_dom"/>
</dbReference>
<feature type="domain" description="HAMP" evidence="12">
    <location>
        <begin position="219"/>
        <end position="271"/>
    </location>
</feature>
<evidence type="ECO:0000256" key="4">
    <source>
        <dbReference type="ARBA" id="ARBA00022500"/>
    </source>
</evidence>
<keyword evidence="6" id="KW-1133">Transmembrane helix</keyword>
<accession>A0ABY4SBK2</accession>
<keyword evidence="5" id="KW-0812">Transmembrane</keyword>
<evidence type="ECO:0000256" key="1">
    <source>
        <dbReference type="ARBA" id="ARBA00004651"/>
    </source>
</evidence>
<gene>
    <name evidence="13" type="ORF">MW290_09810</name>
</gene>
<dbReference type="Pfam" id="PF00015">
    <property type="entry name" value="MCPsignal"/>
    <property type="match status" value="1"/>
</dbReference>
<reference evidence="13" key="1">
    <citation type="submission" date="2022-05" db="EMBL/GenBank/DDBJ databases">
        <title>An RpoN-dependent PEP-CTERM gene is involved in floc formation of an Aquincola tertiaricarbonis strain.</title>
        <authorList>
            <person name="Qiu D."/>
            <person name="Xia M."/>
        </authorList>
    </citation>
    <scope>NUCLEOTIDE SEQUENCE</scope>
    <source>
        <strain evidence="13">RN12</strain>
    </source>
</reference>
<dbReference type="Pfam" id="PF02203">
    <property type="entry name" value="TarH"/>
    <property type="match status" value="1"/>
</dbReference>
<dbReference type="InterPro" id="IPR004089">
    <property type="entry name" value="MCPsignal_dom"/>
</dbReference>
<keyword evidence="2" id="KW-1003">Cell membrane</keyword>
<protein>
    <submittedName>
        <fullName evidence="13">Methyl-accepting chemotaxis protein</fullName>
    </submittedName>
</protein>
<evidence type="ECO:0000259" key="11">
    <source>
        <dbReference type="PROSITE" id="PS50111"/>
    </source>
</evidence>
<organism evidence="13 14">
    <name type="scientific">Aquincola tertiaricarbonis</name>
    <dbReference type="NCBI Taxonomy" id="391953"/>
    <lineage>
        <taxon>Bacteria</taxon>
        <taxon>Pseudomonadati</taxon>
        <taxon>Pseudomonadota</taxon>
        <taxon>Betaproteobacteria</taxon>
        <taxon>Burkholderiales</taxon>
        <taxon>Sphaerotilaceae</taxon>
        <taxon>Aquincola</taxon>
    </lineage>
</organism>
<dbReference type="InterPro" id="IPR051310">
    <property type="entry name" value="MCP_chemotaxis"/>
</dbReference>
<name>A0ABY4SBK2_AQUTE</name>
<dbReference type="RefSeq" id="WP_250196643.1">
    <property type="nucleotide sequence ID" value="NZ_CP097635.1"/>
</dbReference>
<comment type="similarity">
    <text evidence="9">Belongs to the methyl-accepting chemotaxis (MCP) protein family.</text>
</comment>
<dbReference type="EMBL" id="CP097635">
    <property type="protein sequence ID" value="URI08421.1"/>
    <property type="molecule type" value="Genomic_DNA"/>
</dbReference>